<evidence type="ECO:0000313" key="2">
    <source>
        <dbReference type="Proteomes" id="UP001379600"/>
    </source>
</evidence>
<dbReference type="AlphaFoldDB" id="A0AB35XZ98"/>
<dbReference type="InterPro" id="IPR015422">
    <property type="entry name" value="PyrdxlP-dep_Trfase_small"/>
</dbReference>
<organism evidence="1 2">
    <name type="scientific">Faecalibacterium taiwanense</name>
    <dbReference type="NCBI Taxonomy" id="3030638"/>
    <lineage>
        <taxon>Bacteria</taxon>
        <taxon>Bacillati</taxon>
        <taxon>Bacillota</taxon>
        <taxon>Clostridia</taxon>
        <taxon>Eubacteriales</taxon>
        <taxon>Oscillospiraceae</taxon>
        <taxon>Faecalibacterium</taxon>
    </lineage>
</organism>
<name>A0AB35XZ98_9FIRM</name>
<accession>A0AB35XZ98</accession>
<proteinExistence type="predicted"/>
<gene>
    <name evidence="1" type="ORF">WF787_09760</name>
</gene>
<dbReference type="EMBL" id="JBBFKC010000008">
    <property type="protein sequence ID" value="MEJ3691498.1"/>
    <property type="molecule type" value="Genomic_DNA"/>
</dbReference>
<dbReference type="Proteomes" id="UP001379600">
    <property type="component" value="Unassembled WGS sequence"/>
</dbReference>
<evidence type="ECO:0000313" key="1">
    <source>
        <dbReference type="EMBL" id="MEJ3691498.1"/>
    </source>
</evidence>
<protein>
    <submittedName>
        <fullName evidence="1">Uncharacterized protein</fullName>
    </submittedName>
</protein>
<comment type="caution">
    <text evidence="1">The sequence shown here is derived from an EMBL/GenBank/DDBJ whole genome shotgun (WGS) entry which is preliminary data.</text>
</comment>
<keyword evidence="2" id="KW-1185">Reference proteome</keyword>
<dbReference type="Gene3D" id="3.90.1150.10">
    <property type="entry name" value="Aspartate Aminotransferase, domain 1"/>
    <property type="match status" value="1"/>
</dbReference>
<reference evidence="1 2" key="1">
    <citation type="submission" date="2024-03" db="EMBL/GenBank/DDBJ databases">
        <authorList>
            <person name="Plomp N."/>
            <person name="Harmsen H.J."/>
        </authorList>
    </citation>
    <scope>NUCLEOTIDE SEQUENCE [LARGE SCALE GENOMIC DNA]</scope>
    <source>
        <strain evidence="1 2">HTF-76H</strain>
    </source>
</reference>
<sequence length="85" mass="9739">MKFDRRLIDEVYTSDTVRLGKNAFQAMRETIYHNGGVSFRGASGEMILHRLDLKKIFISTGSACDSKNRGEIFYYDLQKAIRSTV</sequence>
<dbReference type="RefSeq" id="WP_337679674.1">
    <property type="nucleotide sequence ID" value="NZ_JBBFKB010000108.1"/>
</dbReference>